<protein>
    <submittedName>
        <fullName evidence="2">Uncharacterized protein</fullName>
    </submittedName>
</protein>
<feature type="compositionally biased region" description="Low complexity" evidence="1">
    <location>
        <begin position="73"/>
        <end position="83"/>
    </location>
</feature>
<evidence type="ECO:0000313" key="2">
    <source>
        <dbReference type="EMBL" id="KND90617.1"/>
    </source>
</evidence>
<gene>
    <name evidence="2" type="ORF">TOPH_04672</name>
</gene>
<evidence type="ECO:0000313" key="3">
    <source>
        <dbReference type="Proteomes" id="UP000036947"/>
    </source>
</evidence>
<feature type="compositionally biased region" description="Pro residues" evidence="1">
    <location>
        <begin position="84"/>
        <end position="94"/>
    </location>
</feature>
<name>A0A0L0N987_TOLOC</name>
<proteinExistence type="predicted"/>
<feature type="compositionally biased region" description="Low complexity" evidence="1">
    <location>
        <begin position="95"/>
        <end position="111"/>
    </location>
</feature>
<dbReference type="OrthoDB" id="4964810at2759"/>
<organism evidence="2 3">
    <name type="scientific">Tolypocladium ophioglossoides (strain CBS 100239)</name>
    <name type="common">Snaketongue truffleclub</name>
    <name type="synonym">Elaphocordyceps ophioglossoides</name>
    <dbReference type="NCBI Taxonomy" id="1163406"/>
    <lineage>
        <taxon>Eukaryota</taxon>
        <taxon>Fungi</taxon>
        <taxon>Dikarya</taxon>
        <taxon>Ascomycota</taxon>
        <taxon>Pezizomycotina</taxon>
        <taxon>Sordariomycetes</taxon>
        <taxon>Hypocreomycetidae</taxon>
        <taxon>Hypocreales</taxon>
        <taxon>Ophiocordycipitaceae</taxon>
        <taxon>Tolypocladium</taxon>
    </lineage>
</organism>
<reference evidence="2 3" key="1">
    <citation type="journal article" date="2015" name="BMC Genomics">
        <title>The genome of the truffle-parasite Tolypocladium ophioglossoides and the evolution of antifungal peptaibiotics.</title>
        <authorList>
            <person name="Quandt C.A."/>
            <person name="Bushley K.E."/>
            <person name="Spatafora J.W."/>
        </authorList>
    </citation>
    <scope>NUCLEOTIDE SEQUENCE [LARGE SCALE GENOMIC DNA]</scope>
    <source>
        <strain evidence="2 3">CBS 100239</strain>
    </source>
</reference>
<accession>A0A0L0N987</accession>
<dbReference type="EMBL" id="LFRF01000012">
    <property type="protein sequence ID" value="KND90617.1"/>
    <property type="molecule type" value="Genomic_DNA"/>
</dbReference>
<evidence type="ECO:0000256" key="1">
    <source>
        <dbReference type="SAM" id="MobiDB-lite"/>
    </source>
</evidence>
<comment type="caution">
    <text evidence="2">The sequence shown here is derived from an EMBL/GenBank/DDBJ whole genome shotgun (WGS) entry which is preliminary data.</text>
</comment>
<feature type="region of interest" description="Disordered" evidence="1">
    <location>
        <begin position="23"/>
        <end position="155"/>
    </location>
</feature>
<dbReference type="AlphaFoldDB" id="A0A0L0N987"/>
<dbReference type="Proteomes" id="UP000036947">
    <property type="component" value="Unassembled WGS sequence"/>
</dbReference>
<sequence length="241" mass="25896">MGRVFLVDRPALSGREPPLLMGAASAQPCTRRISPSVAAEEDGSSSRVQARHGWLVSNERRSETPASVAVTQIPSLIPSLICPQPLPPRPPPRPTTTNRTRRSSATATPKSNMAALRGWTSSVPRPDAAGSPHDPDESKAAQRCQIPTPTPVPSPERGVFVGGYRFYVRAKPSQSIPQGYKRKCTNSNDAIFDTTTTNPQPLKQPVAMPAYEYCCKCGGMIVISTTCTACGHKQCNECPIS</sequence>
<keyword evidence="3" id="KW-1185">Reference proteome</keyword>